<protein>
    <submittedName>
        <fullName evidence="1">Uncharacterized protein</fullName>
    </submittedName>
</protein>
<accession>A0ACC2PIN5</accession>
<comment type="caution">
    <text evidence="1">The sequence shown here is derived from an EMBL/GenBank/DDBJ whole genome shotgun (WGS) entry which is preliminary data.</text>
</comment>
<sequence length="589" mass="66612">MAQIYCASVMKRDGVMDKVAYTFFLVATACANGVENHRYPTDGNQDLGHRANPNGDFVDGSYDFEHYPSYQEIEAYLSHLAQRHGDVKIITIGKSYDGRDIWGIKISNGNQSNSILFIDAGIHAREWIAPTTALYAIKSFIQERTKFPNIDIIVVPLLNPDGYEFSRSSSNNRMWRKNRSQNLNSTCRGVDLNRNFDINWDAQKGNSDPCRDTYGGRAPFSEPETRALKNFFLSNMKRVKVHITLHSPISSIMYPGGEEDSQVRLKRKLLDCLAQNAVSALTIRSRNLYKTGPISKLVGVAAGDSAYWTMTIGGSETSFVIELPGKPYRRANNSFDIQEKYIVHIGSETYRMLSVFAQYAQTGVCLSKRTCDLPAKAMFVNNEQCNSENGCPNCKIDTVKVGKTDTFPFDGNPNLRTTEETELHAQQAFGRNEAVVGIKGSLFNYIALINERIKKLKLPSFIQRLPRDVSDYEYWKASELKTFLLIYSPIILNGIMPKKYYEHHLLLVHGLTLLNSSIVTDENIEEARKLLKESVSRNSGVRTGRGNICSTCVQLLRSYTKVCTKKFHPEASSLQNRQEIFIEEPEKFR</sequence>
<evidence type="ECO:0000313" key="1">
    <source>
        <dbReference type="EMBL" id="KAJ8683301.1"/>
    </source>
</evidence>
<keyword evidence="2" id="KW-1185">Reference proteome</keyword>
<name>A0ACC2PIN5_9HYME</name>
<organism evidence="1 2">
    <name type="scientific">Eretmocerus hayati</name>
    <dbReference type="NCBI Taxonomy" id="131215"/>
    <lineage>
        <taxon>Eukaryota</taxon>
        <taxon>Metazoa</taxon>
        <taxon>Ecdysozoa</taxon>
        <taxon>Arthropoda</taxon>
        <taxon>Hexapoda</taxon>
        <taxon>Insecta</taxon>
        <taxon>Pterygota</taxon>
        <taxon>Neoptera</taxon>
        <taxon>Endopterygota</taxon>
        <taxon>Hymenoptera</taxon>
        <taxon>Apocrita</taxon>
        <taxon>Proctotrupomorpha</taxon>
        <taxon>Chalcidoidea</taxon>
        <taxon>Aphelinidae</taxon>
        <taxon>Aphelininae</taxon>
        <taxon>Eretmocerus</taxon>
    </lineage>
</organism>
<evidence type="ECO:0000313" key="2">
    <source>
        <dbReference type="Proteomes" id="UP001239111"/>
    </source>
</evidence>
<reference evidence="1" key="1">
    <citation type="submission" date="2023-04" db="EMBL/GenBank/DDBJ databases">
        <title>A chromosome-level genome assembly of the parasitoid wasp Eretmocerus hayati.</title>
        <authorList>
            <person name="Zhong Y."/>
            <person name="Liu S."/>
            <person name="Liu Y."/>
        </authorList>
    </citation>
    <scope>NUCLEOTIDE SEQUENCE</scope>
    <source>
        <strain evidence="1">ZJU_SS_LIU_2023</strain>
    </source>
</reference>
<dbReference type="EMBL" id="CM056741">
    <property type="protein sequence ID" value="KAJ8683301.1"/>
    <property type="molecule type" value="Genomic_DNA"/>
</dbReference>
<gene>
    <name evidence="1" type="ORF">QAD02_019093</name>
</gene>
<proteinExistence type="predicted"/>
<dbReference type="Proteomes" id="UP001239111">
    <property type="component" value="Chromosome 1"/>
</dbReference>